<protein>
    <recommendedName>
        <fullName evidence="3">Glycine cleavage system H protein</fullName>
    </recommendedName>
</protein>
<evidence type="ECO:0000256" key="3">
    <source>
        <dbReference type="HAMAP-Rule" id="MF_00272"/>
    </source>
</evidence>
<organism evidence="5 6">
    <name type="scientific">Streptomyces sp. 900105245</name>
    <dbReference type="NCBI Taxonomy" id="3154379"/>
    <lineage>
        <taxon>Bacteria</taxon>
        <taxon>Bacillati</taxon>
        <taxon>Actinomycetota</taxon>
        <taxon>Actinomycetes</taxon>
        <taxon>Kitasatosporales</taxon>
        <taxon>Streptomycetaceae</taxon>
        <taxon>Streptomyces</taxon>
    </lineage>
</organism>
<comment type="caution">
    <text evidence="5">The sequence shown here is derived from an EMBL/GenBank/DDBJ whole genome shotgun (WGS) entry which is preliminary data.</text>
</comment>
<dbReference type="InterPro" id="IPR017453">
    <property type="entry name" value="GCV_H_sub"/>
</dbReference>
<dbReference type="InterPro" id="IPR011053">
    <property type="entry name" value="Single_hybrid_motif"/>
</dbReference>
<dbReference type="RefSeq" id="WP_352063683.1">
    <property type="nucleotide sequence ID" value="NZ_JBEPAZ010000011.1"/>
</dbReference>
<dbReference type="NCBIfam" id="NF002270">
    <property type="entry name" value="PRK01202.1"/>
    <property type="match status" value="1"/>
</dbReference>
<evidence type="ECO:0000256" key="1">
    <source>
        <dbReference type="ARBA" id="ARBA00009249"/>
    </source>
</evidence>
<name>A0ABV1U632_9ACTN</name>
<dbReference type="PANTHER" id="PTHR11715:SF3">
    <property type="entry name" value="GLYCINE CLEAVAGE SYSTEM H PROTEIN-RELATED"/>
    <property type="match status" value="1"/>
</dbReference>
<dbReference type="PROSITE" id="PS00189">
    <property type="entry name" value="LIPOYL"/>
    <property type="match status" value="1"/>
</dbReference>
<dbReference type="Proteomes" id="UP001470023">
    <property type="component" value="Unassembled WGS sequence"/>
</dbReference>
<dbReference type="InterPro" id="IPR033753">
    <property type="entry name" value="GCV_H/Fam206"/>
</dbReference>
<dbReference type="SUPFAM" id="SSF51230">
    <property type="entry name" value="Single hybrid motif"/>
    <property type="match status" value="1"/>
</dbReference>
<dbReference type="PANTHER" id="PTHR11715">
    <property type="entry name" value="GLYCINE CLEAVAGE SYSTEM H PROTEIN"/>
    <property type="match status" value="1"/>
</dbReference>
<reference evidence="5 6" key="1">
    <citation type="submission" date="2024-06" db="EMBL/GenBank/DDBJ databases">
        <title>The Natural Products Discovery Center: Release of the First 8490 Sequenced Strains for Exploring Actinobacteria Biosynthetic Diversity.</title>
        <authorList>
            <person name="Kalkreuter E."/>
            <person name="Kautsar S.A."/>
            <person name="Yang D."/>
            <person name="Bader C.D."/>
            <person name="Teijaro C.N."/>
            <person name="Fluegel L."/>
            <person name="Davis C.M."/>
            <person name="Simpson J.R."/>
            <person name="Lauterbach L."/>
            <person name="Steele A.D."/>
            <person name="Gui C."/>
            <person name="Meng S."/>
            <person name="Li G."/>
            <person name="Viehrig K."/>
            <person name="Ye F."/>
            <person name="Su P."/>
            <person name="Kiefer A.F."/>
            <person name="Nichols A."/>
            <person name="Cepeda A.J."/>
            <person name="Yan W."/>
            <person name="Fan B."/>
            <person name="Jiang Y."/>
            <person name="Adhikari A."/>
            <person name="Zheng C.-J."/>
            <person name="Schuster L."/>
            <person name="Cowan T.M."/>
            <person name="Smanski M.J."/>
            <person name="Chevrette M.G."/>
            <person name="De Carvalho L.P.S."/>
            <person name="Shen B."/>
        </authorList>
    </citation>
    <scope>NUCLEOTIDE SEQUENCE [LARGE SCALE GENOMIC DNA]</scope>
    <source>
        <strain evidence="5 6">NPDC001166</strain>
    </source>
</reference>
<gene>
    <name evidence="3 5" type="primary">gcvH</name>
    <name evidence="5" type="ORF">ABT272_15575</name>
</gene>
<dbReference type="Gene3D" id="2.40.50.100">
    <property type="match status" value="1"/>
</dbReference>
<evidence type="ECO:0000313" key="5">
    <source>
        <dbReference type="EMBL" id="MER6429154.1"/>
    </source>
</evidence>
<dbReference type="InterPro" id="IPR000089">
    <property type="entry name" value="Biotin_lipoyl"/>
</dbReference>
<feature type="domain" description="Lipoyl-binding" evidence="4">
    <location>
        <begin position="23"/>
        <end position="104"/>
    </location>
</feature>
<dbReference type="InterPro" id="IPR002930">
    <property type="entry name" value="GCV_H"/>
</dbReference>
<dbReference type="EMBL" id="JBEPAZ010000011">
    <property type="protein sequence ID" value="MER6429154.1"/>
    <property type="molecule type" value="Genomic_DNA"/>
</dbReference>
<accession>A0ABV1U632</accession>
<comment type="similarity">
    <text evidence="1 3">Belongs to the GcvH family.</text>
</comment>
<comment type="subunit">
    <text evidence="3">The glycine cleavage system is composed of four proteins: P, T, L and H.</text>
</comment>
<dbReference type="PROSITE" id="PS50968">
    <property type="entry name" value="BIOTINYL_LIPOYL"/>
    <property type="match status" value="1"/>
</dbReference>
<evidence type="ECO:0000256" key="2">
    <source>
        <dbReference type="ARBA" id="ARBA00022823"/>
    </source>
</evidence>
<feature type="modified residue" description="N6-lipoyllysine" evidence="3">
    <location>
        <position position="64"/>
    </location>
</feature>
<dbReference type="Pfam" id="PF01597">
    <property type="entry name" value="GCV_H"/>
    <property type="match status" value="1"/>
</dbReference>
<proteinExistence type="inferred from homology"/>
<dbReference type="InterPro" id="IPR003016">
    <property type="entry name" value="2-oxoA_DH_lipoyl-BS"/>
</dbReference>
<comment type="function">
    <text evidence="3">The glycine cleavage system catalyzes the degradation of glycine. The H protein shuttles the methylamine group of glycine from the P protein to the T protein.</text>
</comment>
<evidence type="ECO:0000259" key="4">
    <source>
        <dbReference type="PROSITE" id="PS50968"/>
    </source>
</evidence>
<keyword evidence="2 3" id="KW-0450">Lipoyl</keyword>
<keyword evidence="6" id="KW-1185">Reference proteome</keyword>
<dbReference type="HAMAP" id="MF_00272">
    <property type="entry name" value="GcvH"/>
    <property type="match status" value="1"/>
</dbReference>
<sequence>MSHVPADLTYTDDHEWIRTEDGTVTVGITDHAQRNLGDIVFFELPSVGKVVDAGDAIGTVESVKAVSELYAPVGGEVIEVNEEAVDSPEDVNGDPYGMWLFKIKAAKGRFDGLLDAKAYKKLVDGE</sequence>
<dbReference type="CDD" id="cd06848">
    <property type="entry name" value="GCS_H"/>
    <property type="match status" value="1"/>
</dbReference>
<evidence type="ECO:0000313" key="6">
    <source>
        <dbReference type="Proteomes" id="UP001470023"/>
    </source>
</evidence>
<dbReference type="NCBIfam" id="TIGR00527">
    <property type="entry name" value="gcvH"/>
    <property type="match status" value="1"/>
</dbReference>
<comment type="cofactor">
    <cofactor evidence="3">
        <name>(R)-lipoate</name>
        <dbReference type="ChEBI" id="CHEBI:83088"/>
    </cofactor>
    <text evidence="3">Binds 1 lipoyl cofactor covalently.</text>
</comment>